<feature type="transmembrane region" description="Helical" evidence="1">
    <location>
        <begin position="177"/>
        <end position="205"/>
    </location>
</feature>
<feature type="transmembrane region" description="Helical" evidence="1">
    <location>
        <begin position="217"/>
        <end position="234"/>
    </location>
</feature>
<comment type="caution">
    <text evidence="2">The sequence shown here is derived from an EMBL/GenBank/DDBJ whole genome shotgun (WGS) entry which is preliminary data.</text>
</comment>
<keyword evidence="1" id="KW-0812">Transmembrane</keyword>
<sequence>MMFCGCWTEKYCWKGAGLKKATLIGCNKDHCYGVEMKIDDAVETLAHFFNDFIGAWIPGLVMAAGFIVMHMGDEVFLSIIGAMDKSAIVWFLAAIFFALGHLISAFYQIILKDILKWLKISKGFDESQAQKQQSYKTFLEIVNKWHAYNETDSWGYHDLRNVALSISQEASALGRRFMFISLLCSGVGTVLTIFIIDFSICLFFLPELLHHYRVAPHWLVQLVILCVSACCLFKQSDFFYKRAMTMPFSVAITEMKLKEFKKDEIK</sequence>
<protein>
    <submittedName>
        <fullName evidence="2">Uncharacterized protein</fullName>
    </submittedName>
</protein>
<organism evidence="2 3">
    <name type="scientific">Yersinia bercovieri ATCC 43970</name>
    <dbReference type="NCBI Taxonomy" id="349968"/>
    <lineage>
        <taxon>Bacteria</taxon>
        <taxon>Pseudomonadati</taxon>
        <taxon>Pseudomonadota</taxon>
        <taxon>Gammaproteobacteria</taxon>
        <taxon>Enterobacterales</taxon>
        <taxon>Yersiniaceae</taxon>
        <taxon>Yersinia</taxon>
    </lineage>
</organism>
<evidence type="ECO:0000256" key="1">
    <source>
        <dbReference type="SAM" id="Phobius"/>
    </source>
</evidence>
<gene>
    <name evidence="2" type="ORF">yberc0001_9270</name>
</gene>
<proteinExistence type="predicted"/>
<dbReference type="EMBL" id="AALC02000035">
    <property type="protein sequence ID" value="EEQ06086.1"/>
    <property type="molecule type" value="Genomic_DNA"/>
</dbReference>
<keyword evidence="1" id="KW-0472">Membrane</keyword>
<feature type="transmembrane region" description="Helical" evidence="1">
    <location>
        <begin position="45"/>
        <end position="68"/>
    </location>
</feature>
<accession>A0ABM9XXF4</accession>
<name>A0ABM9XXF4_YERBE</name>
<evidence type="ECO:0000313" key="3">
    <source>
        <dbReference type="Proteomes" id="UP000010319"/>
    </source>
</evidence>
<keyword evidence="1" id="KW-1133">Transmembrane helix</keyword>
<feature type="transmembrane region" description="Helical" evidence="1">
    <location>
        <begin position="88"/>
        <end position="110"/>
    </location>
</feature>
<evidence type="ECO:0000313" key="2">
    <source>
        <dbReference type="EMBL" id="EEQ06086.1"/>
    </source>
</evidence>
<reference evidence="2" key="1">
    <citation type="submission" date="2008-12" db="EMBL/GenBank/DDBJ databases">
        <title>Annotation of the Yersinia bercovieri ATCC 43970 genome.</title>
        <authorList>
            <person name="Read T.D."/>
            <person name="Akmal A."/>
            <person name="Bishop-Lilly K."/>
            <person name="Chen P.E."/>
            <person name="Cook C."/>
            <person name="Kiley M.P."/>
            <person name="Lentz S."/>
            <person name="Mateczun A."/>
            <person name="Nagarajan N."/>
            <person name="Nolan N."/>
            <person name="Osborne B.I."/>
            <person name="Pop M."/>
            <person name="Sozhamannan S."/>
            <person name="Stewart A.C."/>
            <person name="Sulakvelidze A."/>
            <person name="Thomason B."/>
            <person name="Willner K."/>
            <person name="Zwick M.E."/>
        </authorList>
    </citation>
    <scope>NUCLEOTIDE SEQUENCE [LARGE SCALE GENOMIC DNA]</scope>
    <source>
        <strain evidence="2">ATCC 43970</strain>
    </source>
</reference>
<keyword evidence="3" id="KW-1185">Reference proteome</keyword>
<dbReference type="Proteomes" id="UP000010319">
    <property type="component" value="Unassembled WGS sequence"/>
</dbReference>